<keyword evidence="2" id="KW-1185">Reference proteome</keyword>
<proteinExistence type="predicted"/>
<dbReference type="EMBL" id="CP019082">
    <property type="protein sequence ID" value="APW59855.1"/>
    <property type="molecule type" value="Genomic_DNA"/>
</dbReference>
<name>A0A1U7CLP2_9BACT</name>
<dbReference type="AlphaFoldDB" id="A0A1U7CLP2"/>
<sequence length="100" mass="11420">MGSPRLDFSETAILNRVLQAEKPTYSAELAREVLTFDFTREDKERMRRLADLAREGKLSAEERAEIDGYERVGHFINILQSKARRSLKAARAVPGESEPR</sequence>
<dbReference type="KEGG" id="pbor:BSF38_01314"/>
<evidence type="ECO:0000313" key="1">
    <source>
        <dbReference type="EMBL" id="APW59855.1"/>
    </source>
</evidence>
<reference evidence="2" key="1">
    <citation type="submission" date="2016-12" db="EMBL/GenBank/DDBJ databases">
        <title>Comparative genomics of four Isosphaeraceae planctomycetes: a common pool of plasmids and glycoside hydrolase genes.</title>
        <authorList>
            <person name="Ivanova A."/>
        </authorList>
    </citation>
    <scope>NUCLEOTIDE SEQUENCE [LARGE SCALE GENOMIC DNA]</scope>
    <source>
        <strain evidence="2">PX4</strain>
    </source>
</reference>
<dbReference type="STRING" id="1387353.BSF38_01314"/>
<dbReference type="Proteomes" id="UP000186309">
    <property type="component" value="Chromosome"/>
</dbReference>
<protein>
    <submittedName>
        <fullName evidence="1">Uncharacterized protein</fullName>
    </submittedName>
</protein>
<evidence type="ECO:0000313" key="2">
    <source>
        <dbReference type="Proteomes" id="UP000186309"/>
    </source>
</evidence>
<gene>
    <name evidence="1" type="ORF">BSF38_01314</name>
</gene>
<accession>A0A1U7CLP2</accession>
<organism evidence="1 2">
    <name type="scientific">Paludisphaera borealis</name>
    <dbReference type="NCBI Taxonomy" id="1387353"/>
    <lineage>
        <taxon>Bacteria</taxon>
        <taxon>Pseudomonadati</taxon>
        <taxon>Planctomycetota</taxon>
        <taxon>Planctomycetia</taxon>
        <taxon>Isosphaerales</taxon>
        <taxon>Isosphaeraceae</taxon>
        <taxon>Paludisphaera</taxon>
    </lineage>
</organism>